<protein>
    <submittedName>
        <fullName evidence="2">Uncharacterized protein</fullName>
    </submittedName>
</protein>
<gene>
    <name evidence="2" type="ORF">SAMN06265220_11016</name>
</gene>
<feature type="transmembrane region" description="Helical" evidence="1">
    <location>
        <begin position="20"/>
        <end position="39"/>
    </location>
</feature>
<dbReference type="AlphaFoldDB" id="A0A521FDS3"/>
<dbReference type="RefSeq" id="WP_204251867.1">
    <property type="nucleotide sequence ID" value="NZ_FXTQ01000010.1"/>
</dbReference>
<organism evidence="2 3">
    <name type="scientific">Flavobacterium nitrogenifigens</name>
    <dbReference type="NCBI Taxonomy" id="1617283"/>
    <lineage>
        <taxon>Bacteria</taxon>
        <taxon>Pseudomonadati</taxon>
        <taxon>Bacteroidota</taxon>
        <taxon>Flavobacteriia</taxon>
        <taxon>Flavobacteriales</taxon>
        <taxon>Flavobacteriaceae</taxon>
        <taxon>Flavobacterium</taxon>
    </lineage>
</organism>
<evidence type="ECO:0000256" key="1">
    <source>
        <dbReference type="SAM" id="Phobius"/>
    </source>
</evidence>
<evidence type="ECO:0000313" key="2">
    <source>
        <dbReference type="EMBL" id="SMO94293.1"/>
    </source>
</evidence>
<accession>A0A521FDS3</accession>
<sequence>MNKILNNLISHLAENPRKLFLIDSLGAVLTAFFLFTIMRHFNEYFGIPKTALAYLAVIAVCFCFYSSACFLFLKRRWALFISLIGFANLLYCVLAIGLLIKYCHLLTIIGTAYFLIEIVIICGLSYIELNAAKRNKKKAADN</sequence>
<name>A0A521FDS3_9FLAO</name>
<keyword evidence="1" id="KW-1133">Transmembrane helix</keyword>
<dbReference type="EMBL" id="FXTQ01000010">
    <property type="protein sequence ID" value="SMO94293.1"/>
    <property type="molecule type" value="Genomic_DNA"/>
</dbReference>
<keyword evidence="1" id="KW-0472">Membrane</keyword>
<proteinExistence type="predicted"/>
<keyword evidence="1" id="KW-0812">Transmembrane</keyword>
<feature type="transmembrane region" description="Helical" evidence="1">
    <location>
        <begin position="80"/>
        <end position="100"/>
    </location>
</feature>
<keyword evidence="3" id="KW-1185">Reference proteome</keyword>
<feature type="transmembrane region" description="Helical" evidence="1">
    <location>
        <begin position="51"/>
        <end position="73"/>
    </location>
</feature>
<feature type="transmembrane region" description="Helical" evidence="1">
    <location>
        <begin position="106"/>
        <end position="127"/>
    </location>
</feature>
<evidence type="ECO:0000313" key="3">
    <source>
        <dbReference type="Proteomes" id="UP000319267"/>
    </source>
</evidence>
<dbReference type="Proteomes" id="UP000319267">
    <property type="component" value="Unassembled WGS sequence"/>
</dbReference>
<reference evidence="2 3" key="1">
    <citation type="submission" date="2017-05" db="EMBL/GenBank/DDBJ databases">
        <authorList>
            <person name="Varghese N."/>
            <person name="Submissions S."/>
        </authorList>
    </citation>
    <scope>NUCLEOTIDE SEQUENCE [LARGE SCALE GENOMIC DNA]</scope>
    <source>
        <strain evidence="2 3">DSM 29982</strain>
    </source>
</reference>